<feature type="signal peptide" evidence="1">
    <location>
        <begin position="1"/>
        <end position="17"/>
    </location>
</feature>
<dbReference type="Proteomes" id="UP000800041">
    <property type="component" value="Unassembled WGS sequence"/>
</dbReference>
<name>A0A6G1HG15_9PEZI</name>
<evidence type="ECO:0000313" key="2">
    <source>
        <dbReference type="EMBL" id="KAF1991969.1"/>
    </source>
</evidence>
<sequence>MKSTLFSLLLLASTATAKPFERRDEAPKAAAPAKPATIAELAPMMKPARAVEGKPEANASAAGHGHGGMVSGGILNPQTLLTGNMALAVAEFLSNPLDPEGLPVMHSVAEGICKNCSILAASFDAVFKNGTRADISTGVYLHHIIGLNLGKREMDEPIINQWLPFCSELGSMGSVYEQLLKVLNQLAGPADKGWDSSIFGFGAADKFTQYFTTSDGNFDSGFYFAPEDQLLLQAELVNYRAEYQEVYLQMDLEYVEGKAGKSATTSFSTVTPCNTLMFKGNGTAGTLISQDLEVQKDGTIVGARGHMHDGGTSMTVYLNDKIVCVSNATYGSGYQGSSSAAKWATIAKMSDCSDSIPVKKGDKIKVEAAYDEVAHPA</sequence>
<feature type="chain" id="PRO_5026229374" evidence="1">
    <location>
        <begin position="18"/>
        <end position="377"/>
    </location>
</feature>
<keyword evidence="1" id="KW-0732">Signal</keyword>
<dbReference type="InterPro" id="IPR011692">
    <property type="entry name" value="Stress_up-reg_Nod19"/>
</dbReference>
<evidence type="ECO:0000256" key="1">
    <source>
        <dbReference type="SAM" id="SignalP"/>
    </source>
</evidence>
<dbReference type="AlphaFoldDB" id="A0A6G1HG15"/>
<dbReference type="OrthoDB" id="3906810at2759"/>
<gene>
    <name evidence="2" type="ORF">K402DRAFT_459181</name>
</gene>
<accession>A0A6G1HG15</accession>
<protein>
    <submittedName>
        <fullName evidence="2">Uncharacterized protein</fullName>
    </submittedName>
</protein>
<dbReference type="Pfam" id="PF07712">
    <property type="entry name" value="SURNod19"/>
    <property type="match status" value="1"/>
</dbReference>
<evidence type="ECO:0000313" key="3">
    <source>
        <dbReference type="Proteomes" id="UP000800041"/>
    </source>
</evidence>
<reference evidence="2" key="1">
    <citation type="journal article" date="2020" name="Stud. Mycol.">
        <title>101 Dothideomycetes genomes: a test case for predicting lifestyles and emergence of pathogens.</title>
        <authorList>
            <person name="Haridas S."/>
            <person name="Albert R."/>
            <person name="Binder M."/>
            <person name="Bloem J."/>
            <person name="Labutti K."/>
            <person name="Salamov A."/>
            <person name="Andreopoulos B."/>
            <person name="Baker S."/>
            <person name="Barry K."/>
            <person name="Bills G."/>
            <person name="Bluhm B."/>
            <person name="Cannon C."/>
            <person name="Castanera R."/>
            <person name="Culley D."/>
            <person name="Daum C."/>
            <person name="Ezra D."/>
            <person name="Gonzalez J."/>
            <person name="Henrissat B."/>
            <person name="Kuo A."/>
            <person name="Liang C."/>
            <person name="Lipzen A."/>
            <person name="Lutzoni F."/>
            <person name="Magnuson J."/>
            <person name="Mondo S."/>
            <person name="Nolan M."/>
            <person name="Ohm R."/>
            <person name="Pangilinan J."/>
            <person name="Park H.-J."/>
            <person name="Ramirez L."/>
            <person name="Alfaro M."/>
            <person name="Sun H."/>
            <person name="Tritt A."/>
            <person name="Yoshinaga Y."/>
            <person name="Zwiers L.-H."/>
            <person name="Turgeon B."/>
            <person name="Goodwin S."/>
            <person name="Spatafora J."/>
            <person name="Crous P."/>
            <person name="Grigoriev I."/>
        </authorList>
    </citation>
    <scope>NUCLEOTIDE SEQUENCE</scope>
    <source>
        <strain evidence="2">CBS 113979</strain>
    </source>
</reference>
<keyword evidence="3" id="KW-1185">Reference proteome</keyword>
<dbReference type="EMBL" id="ML977138">
    <property type="protein sequence ID" value="KAF1991969.1"/>
    <property type="molecule type" value="Genomic_DNA"/>
</dbReference>
<organism evidence="2 3">
    <name type="scientific">Aulographum hederae CBS 113979</name>
    <dbReference type="NCBI Taxonomy" id="1176131"/>
    <lineage>
        <taxon>Eukaryota</taxon>
        <taxon>Fungi</taxon>
        <taxon>Dikarya</taxon>
        <taxon>Ascomycota</taxon>
        <taxon>Pezizomycotina</taxon>
        <taxon>Dothideomycetes</taxon>
        <taxon>Pleosporomycetidae</taxon>
        <taxon>Aulographales</taxon>
        <taxon>Aulographaceae</taxon>
    </lineage>
</organism>
<proteinExistence type="predicted"/>